<evidence type="ECO:0000313" key="4">
    <source>
        <dbReference type="Proteomes" id="UP000218165"/>
    </source>
</evidence>
<evidence type="ECO:0000313" key="3">
    <source>
        <dbReference type="EMBL" id="ATG50500.1"/>
    </source>
</evidence>
<dbReference type="AlphaFoldDB" id="A0A291GKA5"/>
<feature type="compositionally biased region" description="Basic and acidic residues" evidence="1">
    <location>
        <begin position="1"/>
        <end position="19"/>
    </location>
</feature>
<reference evidence="4" key="1">
    <citation type="submission" date="2017-09" db="EMBL/GenBank/DDBJ databases">
        <title>Brachybacterium sp. VM2412.</title>
        <authorList>
            <person name="Tak E.J."/>
            <person name="Bae J.-W."/>
        </authorList>
    </citation>
    <scope>NUCLEOTIDE SEQUENCE [LARGE SCALE GENOMIC DNA]</scope>
    <source>
        <strain evidence="4">VM2412</strain>
    </source>
</reference>
<keyword evidence="2" id="KW-0812">Transmembrane</keyword>
<keyword evidence="2" id="KW-0472">Membrane</keyword>
<dbReference type="Proteomes" id="UP000218165">
    <property type="component" value="Chromosome"/>
</dbReference>
<feature type="region of interest" description="Disordered" evidence="1">
    <location>
        <begin position="86"/>
        <end position="109"/>
    </location>
</feature>
<dbReference type="RefSeq" id="WP_096801640.1">
    <property type="nucleotide sequence ID" value="NZ_CP023563.1"/>
</dbReference>
<sequence>MTTPDDHLDHGEAPGDRPSPRPRRRPGAGERRTPLWSRGGILTLWIVLGALFCGAVGHLVGQALPGDFVYGAGIGLGAGVALGSAVGTRRADANDREIARRTEEEPDAR</sequence>
<keyword evidence="4" id="KW-1185">Reference proteome</keyword>
<organism evidence="3 4">
    <name type="scientific">Brachybacterium vulturis</name>
    <dbReference type="NCBI Taxonomy" id="2017484"/>
    <lineage>
        <taxon>Bacteria</taxon>
        <taxon>Bacillati</taxon>
        <taxon>Actinomycetota</taxon>
        <taxon>Actinomycetes</taxon>
        <taxon>Micrococcales</taxon>
        <taxon>Dermabacteraceae</taxon>
        <taxon>Brachybacterium</taxon>
    </lineage>
</organism>
<evidence type="ECO:0000256" key="2">
    <source>
        <dbReference type="SAM" id="Phobius"/>
    </source>
</evidence>
<dbReference type="KEGG" id="brz:CFK38_02400"/>
<feature type="compositionally biased region" description="Basic and acidic residues" evidence="1">
    <location>
        <begin position="89"/>
        <end position="109"/>
    </location>
</feature>
<feature type="region of interest" description="Disordered" evidence="1">
    <location>
        <begin position="1"/>
        <end position="34"/>
    </location>
</feature>
<protein>
    <submittedName>
        <fullName evidence="3">Uncharacterized protein</fullName>
    </submittedName>
</protein>
<proteinExistence type="predicted"/>
<keyword evidence="2" id="KW-1133">Transmembrane helix</keyword>
<feature type="transmembrane region" description="Helical" evidence="2">
    <location>
        <begin position="68"/>
        <end position="87"/>
    </location>
</feature>
<gene>
    <name evidence="3" type="ORF">CFK38_02400</name>
</gene>
<accession>A0A291GKA5</accession>
<name>A0A291GKA5_9MICO</name>
<evidence type="ECO:0000256" key="1">
    <source>
        <dbReference type="SAM" id="MobiDB-lite"/>
    </source>
</evidence>
<feature type="transmembrane region" description="Helical" evidence="2">
    <location>
        <begin position="41"/>
        <end position="62"/>
    </location>
</feature>
<dbReference type="EMBL" id="CP023563">
    <property type="protein sequence ID" value="ATG50500.1"/>
    <property type="molecule type" value="Genomic_DNA"/>
</dbReference>